<dbReference type="EMBL" id="MRXX01000009">
    <property type="protein sequence ID" value="MBK4780042.1"/>
    <property type="molecule type" value="Genomic_DNA"/>
</dbReference>
<dbReference type="InterPro" id="IPR000182">
    <property type="entry name" value="GNAT_dom"/>
</dbReference>
<dbReference type="PANTHER" id="PTHR43415:SF3">
    <property type="entry name" value="GNAT-FAMILY ACETYLTRANSFERASE"/>
    <property type="match status" value="1"/>
</dbReference>
<organism evidence="2 5">
    <name type="scientific">Streptococcus lactarius</name>
    <dbReference type="NCBI Taxonomy" id="684066"/>
    <lineage>
        <taxon>Bacteria</taxon>
        <taxon>Bacillati</taxon>
        <taxon>Bacillota</taxon>
        <taxon>Bacilli</taxon>
        <taxon>Lactobacillales</taxon>
        <taxon>Streptococcaceae</taxon>
        <taxon>Streptococcus</taxon>
    </lineage>
</organism>
<dbReference type="EMBL" id="CP072329">
    <property type="protein sequence ID" value="QUB39318.1"/>
    <property type="molecule type" value="Genomic_DNA"/>
</dbReference>
<evidence type="ECO:0000313" key="2">
    <source>
        <dbReference type="EMBL" id="MBK4780042.1"/>
    </source>
</evidence>
<gene>
    <name evidence="2" type="ORF">BTU61_07535</name>
    <name evidence="3" type="ORF">J4854_02395</name>
</gene>
<dbReference type="AlphaFoldDB" id="A0A9X0WPT0"/>
<evidence type="ECO:0000313" key="5">
    <source>
        <dbReference type="Proteomes" id="UP001138780"/>
    </source>
</evidence>
<protein>
    <submittedName>
        <fullName evidence="2">GNAT family N-acetyltransferase</fullName>
    </submittedName>
</protein>
<dbReference type="PROSITE" id="PS51186">
    <property type="entry name" value="GNAT"/>
    <property type="match status" value="1"/>
</dbReference>
<dbReference type="Gene3D" id="3.40.630.30">
    <property type="match status" value="1"/>
</dbReference>
<evidence type="ECO:0000313" key="4">
    <source>
        <dbReference type="Proteomes" id="UP000676511"/>
    </source>
</evidence>
<sequence>MTKQKEVVLEIRQAEGLDATLLVDFLDQVGAESDYMTLDEAGIGMTPSDMERFLLLQGRADNRICLLLFLDQQLVGLLNITAAPQRSVRHIGEVFIVIQKSYWNQGLGQILLEEGVEWAHSTGVLRKLVLTVQVRNKRAVHVYQKLGFDIEGCQARGAYSAEGEFLDVYLMGKLID</sequence>
<dbReference type="Pfam" id="PF00583">
    <property type="entry name" value="Acetyltransf_1"/>
    <property type="match status" value="1"/>
</dbReference>
<keyword evidence="4" id="KW-1185">Reference proteome</keyword>
<dbReference type="Proteomes" id="UP000676511">
    <property type="component" value="Chromosome"/>
</dbReference>
<name>A0A9X0WPT0_9STRE</name>
<evidence type="ECO:0000313" key="3">
    <source>
        <dbReference type="EMBL" id="QUB39318.1"/>
    </source>
</evidence>
<dbReference type="Proteomes" id="UP001138780">
    <property type="component" value="Unassembled WGS sequence"/>
</dbReference>
<dbReference type="PANTHER" id="PTHR43415">
    <property type="entry name" value="SPERMIDINE N(1)-ACETYLTRANSFERASE"/>
    <property type="match status" value="1"/>
</dbReference>
<evidence type="ECO:0000259" key="1">
    <source>
        <dbReference type="PROSITE" id="PS51186"/>
    </source>
</evidence>
<dbReference type="RefSeq" id="WP_200773009.1">
    <property type="nucleotide sequence ID" value="NZ_CP072329.1"/>
</dbReference>
<dbReference type="CDD" id="cd04301">
    <property type="entry name" value="NAT_SF"/>
    <property type="match status" value="1"/>
</dbReference>
<dbReference type="GO" id="GO:0016747">
    <property type="term" value="F:acyltransferase activity, transferring groups other than amino-acyl groups"/>
    <property type="evidence" value="ECO:0007669"/>
    <property type="project" value="InterPro"/>
</dbReference>
<accession>A0A9X0WPT0</accession>
<dbReference type="SUPFAM" id="SSF55729">
    <property type="entry name" value="Acyl-CoA N-acyltransferases (Nat)"/>
    <property type="match status" value="1"/>
</dbReference>
<feature type="domain" description="N-acetyltransferase" evidence="1">
    <location>
        <begin position="9"/>
        <end position="176"/>
    </location>
</feature>
<reference evidence="3 4" key="2">
    <citation type="submission" date="2021-03" db="EMBL/GenBank/DDBJ databases">
        <title>Human Oral Microbial Genomes.</title>
        <authorList>
            <person name="Johnston C.D."/>
            <person name="Chen T."/>
            <person name="Dewhirst F.E."/>
        </authorList>
    </citation>
    <scope>NUCLEOTIDE SEQUENCE [LARGE SCALE GENOMIC DNA]</scope>
    <source>
        <strain evidence="3 4">CCUG 66490</strain>
    </source>
</reference>
<reference evidence="2" key="1">
    <citation type="submission" date="2016-12" db="EMBL/GenBank/DDBJ databases">
        <title>Draft genome of Streptococcus lactarius CCUG 66490T type strain.</title>
        <authorList>
            <person name="Salva-Serra F."/>
            <person name="Engstrom-Jakobsson H."/>
            <person name="Thorell K."/>
            <person name="Gomila M."/>
            <person name="Gonzales-Siles L."/>
            <person name="Busquets A."/>
            <person name="Jaen-Luchoro D."/>
            <person name="Karlsson R."/>
            <person name="Kristiansson E."/>
            <person name="Moore E."/>
        </authorList>
    </citation>
    <scope>NUCLEOTIDE SEQUENCE</scope>
    <source>
        <strain evidence="2">CCUG 66490</strain>
    </source>
</reference>
<dbReference type="InterPro" id="IPR016181">
    <property type="entry name" value="Acyl_CoA_acyltransferase"/>
</dbReference>
<proteinExistence type="predicted"/>